<dbReference type="InterPro" id="IPR050950">
    <property type="entry name" value="HTH-type_LysR_regulators"/>
</dbReference>
<organism evidence="6 7">
    <name type="scientific">Pseudorhodoferax soli</name>
    <dbReference type="NCBI Taxonomy" id="545864"/>
    <lineage>
        <taxon>Bacteria</taxon>
        <taxon>Pseudomonadati</taxon>
        <taxon>Pseudomonadota</taxon>
        <taxon>Betaproteobacteria</taxon>
        <taxon>Burkholderiales</taxon>
        <taxon>Comamonadaceae</taxon>
    </lineage>
</organism>
<keyword evidence="7" id="KW-1185">Reference proteome</keyword>
<dbReference type="AlphaFoldDB" id="A0A368XDU4"/>
<dbReference type="InterPro" id="IPR036388">
    <property type="entry name" value="WH-like_DNA-bd_sf"/>
</dbReference>
<feature type="domain" description="HTH lysR-type" evidence="5">
    <location>
        <begin position="2"/>
        <end position="59"/>
    </location>
</feature>
<dbReference type="Pfam" id="PF03466">
    <property type="entry name" value="LysR_substrate"/>
    <property type="match status" value="1"/>
</dbReference>
<dbReference type="EMBL" id="QPJK01000011">
    <property type="protein sequence ID" value="RCW66133.1"/>
    <property type="molecule type" value="Genomic_DNA"/>
</dbReference>
<dbReference type="GO" id="GO:0003700">
    <property type="term" value="F:DNA-binding transcription factor activity"/>
    <property type="evidence" value="ECO:0007669"/>
    <property type="project" value="InterPro"/>
</dbReference>
<dbReference type="Gene3D" id="1.10.10.10">
    <property type="entry name" value="Winged helix-like DNA-binding domain superfamily/Winged helix DNA-binding domain"/>
    <property type="match status" value="1"/>
</dbReference>
<evidence type="ECO:0000256" key="4">
    <source>
        <dbReference type="ARBA" id="ARBA00023163"/>
    </source>
</evidence>
<dbReference type="RefSeq" id="WP_114471503.1">
    <property type="nucleotide sequence ID" value="NZ_QPJK01000011.1"/>
</dbReference>
<dbReference type="Proteomes" id="UP000252884">
    <property type="component" value="Unassembled WGS sequence"/>
</dbReference>
<dbReference type="SUPFAM" id="SSF46785">
    <property type="entry name" value="Winged helix' DNA-binding domain"/>
    <property type="match status" value="1"/>
</dbReference>
<keyword evidence="4" id="KW-0804">Transcription</keyword>
<dbReference type="SUPFAM" id="SSF53850">
    <property type="entry name" value="Periplasmic binding protein-like II"/>
    <property type="match status" value="1"/>
</dbReference>
<proteinExistence type="inferred from homology"/>
<dbReference type="GO" id="GO:0003677">
    <property type="term" value="F:DNA binding"/>
    <property type="evidence" value="ECO:0007669"/>
    <property type="project" value="UniProtKB-KW"/>
</dbReference>
<name>A0A368XDU4_9BURK</name>
<evidence type="ECO:0000256" key="2">
    <source>
        <dbReference type="ARBA" id="ARBA00023015"/>
    </source>
</evidence>
<keyword evidence="2" id="KW-0805">Transcription regulation</keyword>
<evidence type="ECO:0000256" key="1">
    <source>
        <dbReference type="ARBA" id="ARBA00009437"/>
    </source>
</evidence>
<sequence>MLNLWRLHLLRELSVLGTISAVAESQGLTRPAVSAQLALLETESKSRLFERGGRGISLTPAGERLANRANELLDLADNIQSEMEAAGADVAGEVRISAFGSIAAGLMASVFKEAAARHPSLELSIEEIESAGGLKAVVSRKVDIAIIDEWAEVEPYASSVELQLLGVDHFVAVTSAQHPVALKRKKKVALQELSLDRWTINKGAPAYRAALLRACYSAGFTPREISSCRNMLATLALIRDAGLVSVLPAIGFREVGRIPGLHIAPLEPPVTRNILMATPKGTSSRPNVRAVIALLREAIASQPPAPPKRAKLV</sequence>
<dbReference type="PANTHER" id="PTHR30419">
    <property type="entry name" value="HTH-TYPE TRANSCRIPTIONAL REGULATOR YBHD"/>
    <property type="match status" value="1"/>
</dbReference>
<dbReference type="InterPro" id="IPR005119">
    <property type="entry name" value="LysR_subst-bd"/>
</dbReference>
<accession>A0A368XDU4</accession>
<dbReference type="GO" id="GO:0005829">
    <property type="term" value="C:cytosol"/>
    <property type="evidence" value="ECO:0007669"/>
    <property type="project" value="TreeGrafter"/>
</dbReference>
<reference evidence="6 7" key="1">
    <citation type="submission" date="2018-07" db="EMBL/GenBank/DDBJ databases">
        <title>Genomic Encyclopedia of Type Strains, Phase IV (KMG-IV): sequencing the most valuable type-strain genomes for metagenomic binning, comparative biology and taxonomic classification.</title>
        <authorList>
            <person name="Goeker M."/>
        </authorList>
    </citation>
    <scope>NUCLEOTIDE SEQUENCE [LARGE SCALE GENOMIC DNA]</scope>
    <source>
        <strain evidence="6 7">DSM 21634</strain>
    </source>
</reference>
<dbReference type="Pfam" id="PF00126">
    <property type="entry name" value="HTH_1"/>
    <property type="match status" value="1"/>
</dbReference>
<evidence type="ECO:0000259" key="5">
    <source>
        <dbReference type="PROSITE" id="PS50931"/>
    </source>
</evidence>
<comment type="caution">
    <text evidence="6">The sequence shown here is derived from an EMBL/GenBank/DDBJ whole genome shotgun (WGS) entry which is preliminary data.</text>
</comment>
<evidence type="ECO:0000313" key="7">
    <source>
        <dbReference type="Proteomes" id="UP000252884"/>
    </source>
</evidence>
<keyword evidence="3 6" id="KW-0238">DNA-binding</keyword>
<evidence type="ECO:0000256" key="3">
    <source>
        <dbReference type="ARBA" id="ARBA00023125"/>
    </source>
</evidence>
<dbReference type="OrthoDB" id="155872at2"/>
<dbReference type="PROSITE" id="PS50931">
    <property type="entry name" value="HTH_LYSR"/>
    <property type="match status" value="1"/>
</dbReference>
<protein>
    <submittedName>
        <fullName evidence="6">DNA-binding transcriptional LysR family regulator</fullName>
    </submittedName>
</protein>
<evidence type="ECO:0000313" key="6">
    <source>
        <dbReference type="EMBL" id="RCW66133.1"/>
    </source>
</evidence>
<dbReference type="Gene3D" id="3.40.190.10">
    <property type="entry name" value="Periplasmic binding protein-like II"/>
    <property type="match status" value="2"/>
</dbReference>
<dbReference type="InterPro" id="IPR036390">
    <property type="entry name" value="WH_DNA-bd_sf"/>
</dbReference>
<gene>
    <name evidence="6" type="ORF">DES41_11191</name>
</gene>
<comment type="similarity">
    <text evidence="1">Belongs to the LysR transcriptional regulatory family.</text>
</comment>
<dbReference type="InterPro" id="IPR000847">
    <property type="entry name" value="LysR_HTH_N"/>
</dbReference>